<keyword evidence="5" id="KW-0560">Oxidoreductase</keyword>
<accession>T0Y5C9</accession>
<dbReference type="Gene3D" id="3.40.50.740">
    <property type="match status" value="1"/>
</dbReference>
<evidence type="ECO:0000256" key="2">
    <source>
        <dbReference type="ARBA" id="ARBA00004196"/>
    </source>
</evidence>
<dbReference type="GO" id="GO:0030313">
    <property type="term" value="C:cell envelope"/>
    <property type="evidence" value="ECO:0007669"/>
    <property type="project" value="UniProtKB-SubCell"/>
</dbReference>
<keyword evidence="4" id="KW-0479">Metal-binding</keyword>
<evidence type="ECO:0000256" key="3">
    <source>
        <dbReference type="ARBA" id="ARBA00010312"/>
    </source>
</evidence>
<dbReference type="SUPFAM" id="SSF53706">
    <property type="entry name" value="Formate dehydrogenase/DMSO reductase, domains 1-3"/>
    <property type="match status" value="1"/>
</dbReference>
<comment type="cofactor">
    <cofactor evidence="1">
        <name>[4Fe-4S] cluster</name>
        <dbReference type="ChEBI" id="CHEBI:49883"/>
    </cofactor>
</comment>
<evidence type="ECO:0000313" key="7">
    <source>
        <dbReference type="EMBL" id="EQD30306.1"/>
    </source>
</evidence>
<gene>
    <name evidence="7" type="ORF">B2A_14188</name>
</gene>
<feature type="non-terminal residue" evidence="7">
    <location>
        <position position="1"/>
    </location>
</feature>
<comment type="similarity">
    <text evidence="3">Belongs to the prokaryotic molybdopterin-containing oxidoreductase family.</text>
</comment>
<name>T0Y5C9_9ZZZZ</name>
<comment type="caution">
    <text evidence="7">The sequence shown here is derived from an EMBL/GenBank/DDBJ whole genome shotgun (WGS) entry which is preliminary data.</text>
</comment>
<reference evidence="7" key="1">
    <citation type="submission" date="2013-08" db="EMBL/GenBank/DDBJ databases">
        <authorList>
            <person name="Mendez C."/>
            <person name="Richter M."/>
            <person name="Ferrer M."/>
            <person name="Sanchez J."/>
        </authorList>
    </citation>
    <scope>NUCLEOTIDE SEQUENCE</scope>
</reference>
<evidence type="ECO:0000256" key="1">
    <source>
        <dbReference type="ARBA" id="ARBA00001966"/>
    </source>
</evidence>
<dbReference type="InterPro" id="IPR006656">
    <property type="entry name" value="Mopterin_OxRdtase"/>
</dbReference>
<organism evidence="7">
    <name type="scientific">mine drainage metagenome</name>
    <dbReference type="NCBI Taxonomy" id="410659"/>
    <lineage>
        <taxon>unclassified sequences</taxon>
        <taxon>metagenomes</taxon>
        <taxon>ecological metagenomes</taxon>
    </lineage>
</organism>
<keyword evidence="4" id="KW-0411">Iron-sulfur</keyword>
<evidence type="ECO:0000259" key="6">
    <source>
        <dbReference type="Pfam" id="PF00384"/>
    </source>
</evidence>
<keyword evidence="4" id="KW-0408">Iron</keyword>
<dbReference type="GO" id="GO:0016491">
    <property type="term" value="F:oxidoreductase activity"/>
    <property type="evidence" value="ECO:0007669"/>
    <property type="project" value="UniProtKB-KW"/>
</dbReference>
<feature type="non-terminal residue" evidence="7">
    <location>
        <position position="98"/>
    </location>
</feature>
<dbReference type="Pfam" id="PF00384">
    <property type="entry name" value="Molybdopterin"/>
    <property type="match status" value="1"/>
</dbReference>
<comment type="subcellular location">
    <subcellularLocation>
        <location evidence="2">Cell envelope</location>
    </subcellularLocation>
</comment>
<proteinExistence type="inferred from homology"/>
<feature type="domain" description="Molybdopterin oxidoreductase" evidence="6">
    <location>
        <begin position="58"/>
        <end position="91"/>
    </location>
</feature>
<protein>
    <submittedName>
        <fullName evidence="7">Oxidoreductase, molybdopterin-binding protein</fullName>
    </submittedName>
</protein>
<dbReference type="AlphaFoldDB" id="T0Y5C9"/>
<sequence length="98" mass="11010">PIAIHGLMHMAITRAYEAGPEVIDTLFLFMSNMAWNSAMNPGETTRMLSECDEQGNYRIPFVIVADAFSSETVAYADLVLPDTTYLERYDCISLLDRP</sequence>
<reference evidence="7" key="2">
    <citation type="journal article" date="2014" name="ISME J.">
        <title>Microbial stratification in low pH oxic and suboxic macroscopic growths along an acid mine drainage.</title>
        <authorList>
            <person name="Mendez-Garcia C."/>
            <person name="Mesa V."/>
            <person name="Sprenger R.R."/>
            <person name="Richter M."/>
            <person name="Diez M.S."/>
            <person name="Solano J."/>
            <person name="Bargiela R."/>
            <person name="Golyshina O.V."/>
            <person name="Manteca A."/>
            <person name="Ramos J.L."/>
            <person name="Gallego J.R."/>
            <person name="Llorente I."/>
            <person name="Martins Dos Santos V.A."/>
            <person name="Jensen O.N."/>
            <person name="Pelaez A.I."/>
            <person name="Sanchez J."/>
            <person name="Ferrer M."/>
        </authorList>
    </citation>
    <scope>NUCLEOTIDE SEQUENCE</scope>
</reference>
<dbReference type="EMBL" id="AUZZ01010284">
    <property type="protein sequence ID" value="EQD30306.1"/>
    <property type="molecule type" value="Genomic_DNA"/>
</dbReference>
<evidence type="ECO:0000256" key="4">
    <source>
        <dbReference type="ARBA" id="ARBA00022485"/>
    </source>
</evidence>
<evidence type="ECO:0000256" key="5">
    <source>
        <dbReference type="ARBA" id="ARBA00023002"/>
    </source>
</evidence>
<keyword evidence="4" id="KW-0004">4Fe-4S</keyword>
<dbReference type="PANTHER" id="PTHR43598">
    <property type="entry name" value="TUNGSTEN-CONTAINING FORMYLMETHANOFURAN DEHYDROGENASE 2 SUBUNIT B"/>
    <property type="match status" value="1"/>
</dbReference>
<dbReference type="PANTHER" id="PTHR43598:SF5">
    <property type="entry name" value="DMSO REDUCTASE CHAIN A"/>
    <property type="match status" value="1"/>
</dbReference>
<dbReference type="GO" id="GO:0051539">
    <property type="term" value="F:4 iron, 4 sulfur cluster binding"/>
    <property type="evidence" value="ECO:0007669"/>
    <property type="project" value="UniProtKB-KW"/>
</dbReference>